<dbReference type="AlphaFoldDB" id="A0A6A0AUP4"/>
<evidence type="ECO:0000256" key="3">
    <source>
        <dbReference type="PIRNR" id="PIRNR002070"/>
    </source>
</evidence>
<dbReference type="InterPro" id="IPR011344">
    <property type="entry name" value="ssDNA-bd"/>
</dbReference>
<gene>
    <name evidence="5" type="primary">ssb</name>
    <name evidence="5" type="ORF">SCWH03_28270</name>
</gene>
<dbReference type="PIRSF" id="PIRSF002070">
    <property type="entry name" value="SSB"/>
    <property type="match status" value="1"/>
</dbReference>
<keyword evidence="6" id="KW-1185">Reference proteome</keyword>
<feature type="compositionally biased region" description="Low complexity" evidence="4">
    <location>
        <begin position="119"/>
        <end position="145"/>
    </location>
</feature>
<dbReference type="PROSITE" id="PS50935">
    <property type="entry name" value="SSB"/>
    <property type="match status" value="1"/>
</dbReference>
<evidence type="ECO:0000313" key="6">
    <source>
        <dbReference type="Proteomes" id="UP000484988"/>
    </source>
</evidence>
<feature type="region of interest" description="Disordered" evidence="4">
    <location>
        <begin position="119"/>
        <end position="168"/>
    </location>
</feature>
<dbReference type="PANTHER" id="PTHR10302:SF27">
    <property type="entry name" value="SINGLE-STRANDED DNA-BINDING PROTEIN"/>
    <property type="match status" value="1"/>
</dbReference>
<comment type="caution">
    <text evidence="2">Lacks conserved residue(s) required for the propagation of feature annotation.</text>
</comment>
<evidence type="ECO:0000256" key="2">
    <source>
        <dbReference type="HAMAP-Rule" id="MF_00984"/>
    </source>
</evidence>
<proteinExistence type="inferred from homology"/>
<comment type="caution">
    <text evidence="5">The sequence shown here is derived from an EMBL/GenBank/DDBJ whole genome shotgun (WGS) entry which is preliminary data.</text>
</comment>
<dbReference type="Pfam" id="PF00436">
    <property type="entry name" value="SSB"/>
    <property type="match status" value="1"/>
</dbReference>
<dbReference type="RefSeq" id="WP_173264433.1">
    <property type="nucleotide sequence ID" value="NZ_BLLG01000006.1"/>
</dbReference>
<sequence length="168" mass="18268">MSLPTITGVGRLTADPELRFTPSGKAVASVPLAFNSRRLNKQTNEWEDGDVFFIRGTVWERLAENVAETFAKGHEVIVTGEVRTESWEKDGQKHERPALLIRAIGPSLAFATAVVSKDAASQQGGQGGQQRRSGGQQGQAQRSRPQQPPADDPWAVDNAKGYSDEPPF</sequence>
<evidence type="ECO:0000256" key="1">
    <source>
        <dbReference type="ARBA" id="ARBA00023125"/>
    </source>
</evidence>
<dbReference type="Proteomes" id="UP000484988">
    <property type="component" value="Unassembled WGS sequence"/>
</dbReference>
<dbReference type="GO" id="GO:0003697">
    <property type="term" value="F:single-stranded DNA binding"/>
    <property type="evidence" value="ECO:0007669"/>
    <property type="project" value="UniProtKB-UniRule"/>
</dbReference>
<dbReference type="HAMAP" id="MF_00984">
    <property type="entry name" value="SSB"/>
    <property type="match status" value="1"/>
</dbReference>
<dbReference type="Gene3D" id="2.40.50.140">
    <property type="entry name" value="Nucleic acid-binding proteins"/>
    <property type="match status" value="1"/>
</dbReference>
<reference evidence="5 6" key="1">
    <citation type="submission" date="2020-02" db="EMBL/GenBank/DDBJ databases">
        <title>Whole Genome Shotgun Sequence of Streptomyces sp. strain CWH03.</title>
        <authorList>
            <person name="Dohra H."/>
            <person name="Kodani S."/>
            <person name="Yamamura H."/>
        </authorList>
    </citation>
    <scope>NUCLEOTIDE SEQUENCE [LARGE SCALE GENOMIC DNA]</scope>
    <source>
        <strain evidence="5 6">CWH03</strain>
    </source>
</reference>
<organism evidence="5 6">
    <name type="scientific">Streptomyces pacificus</name>
    <dbReference type="NCBI Taxonomy" id="2705029"/>
    <lineage>
        <taxon>Bacteria</taxon>
        <taxon>Bacillati</taxon>
        <taxon>Actinomycetota</taxon>
        <taxon>Actinomycetes</taxon>
        <taxon>Kitasatosporales</taxon>
        <taxon>Streptomycetaceae</taxon>
        <taxon>Streptomyces</taxon>
    </lineage>
</organism>
<dbReference type="GO" id="GO:0006260">
    <property type="term" value="P:DNA replication"/>
    <property type="evidence" value="ECO:0007669"/>
    <property type="project" value="InterPro"/>
</dbReference>
<keyword evidence="1 2" id="KW-0238">DNA-binding</keyword>
<dbReference type="CDD" id="cd04496">
    <property type="entry name" value="SSB_OBF"/>
    <property type="match status" value="1"/>
</dbReference>
<name>A0A6A0AUP4_9ACTN</name>
<dbReference type="PANTHER" id="PTHR10302">
    <property type="entry name" value="SINGLE-STRANDED DNA-BINDING PROTEIN"/>
    <property type="match status" value="1"/>
</dbReference>
<dbReference type="EMBL" id="BLLG01000006">
    <property type="protein sequence ID" value="GFH36596.1"/>
    <property type="molecule type" value="Genomic_DNA"/>
</dbReference>
<protein>
    <recommendedName>
        <fullName evidence="2 3">Single-stranded DNA-binding protein</fullName>
        <shortName evidence="2">SSB</shortName>
    </recommendedName>
</protein>
<dbReference type="GO" id="GO:0009295">
    <property type="term" value="C:nucleoid"/>
    <property type="evidence" value="ECO:0007669"/>
    <property type="project" value="TreeGrafter"/>
</dbReference>
<comment type="subunit">
    <text evidence="2">Homotetramer.</text>
</comment>
<dbReference type="NCBIfam" id="TIGR00621">
    <property type="entry name" value="ssb"/>
    <property type="match status" value="1"/>
</dbReference>
<evidence type="ECO:0000256" key="4">
    <source>
        <dbReference type="SAM" id="MobiDB-lite"/>
    </source>
</evidence>
<dbReference type="InterPro" id="IPR012340">
    <property type="entry name" value="NA-bd_OB-fold"/>
</dbReference>
<evidence type="ECO:0000313" key="5">
    <source>
        <dbReference type="EMBL" id="GFH36596.1"/>
    </source>
</evidence>
<dbReference type="InterPro" id="IPR000424">
    <property type="entry name" value="Primosome_PriB/ssb"/>
</dbReference>
<dbReference type="SUPFAM" id="SSF50249">
    <property type="entry name" value="Nucleic acid-binding proteins"/>
    <property type="match status" value="1"/>
</dbReference>
<accession>A0A6A0AUP4</accession>